<feature type="compositionally biased region" description="Basic and acidic residues" evidence="1">
    <location>
        <begin position="21"/>
        <end position="30"/>
    </location>
</feature>
<comment type="caution">
    <text evidence="2">The sequence shown here is derived from an EMBL/GenBank/DDBJ whole genome shotgun (WGS) entry which is preliminary data.</text>
</comment>
<gene>
    <name evidence="2" type="ORF">SDC9_150587</name>
</gene>
<protein>
    <submittedName>
        <fullName evidence="2">Uncharacterized protein</fullName>
    </submittedName>
</protein>
<feature type="region of interest" description="Disordered" evidence="1">
    <location>
        <begin position="66"/>
        <end position="85"/>
    </location>
</feature>
<name>A0A645EQC6_9ZZZZ</name>
<feature type="compositionally biased region" description="Basic and acidic residues" evidence="1">
    <location>
        <begin position="37"/>
        <end position="49"/>
    </location>
</feature>
<evidence type="ECO:0000256" key="1">
    <source>
        <dbReference type="SAM" id="MobiDB-lite"/>
    </source>
</evidence>
<evidence type="ECO:0000313" key="2">
    <source>
        <dbReference type="EMBL" id="MPN03359.1"/>
    </source>
</evidence>
<dbReference type="AlphaFoldDB" id="A0A645EQC6"/>
<feature type="region of interest" description="Disordered" evidence="1">
    <location>
        <begin position="21"/>
        <end position="52"/>
    </location>
</feature>
<dbReference type="EMBL" id="VSSQ01049278">
    <property type="protein sequence ID" value="MPN03359.1"/>
    <property type="molecule type" value="Genomic_DNA"/>
</dbReference>
<organism evidence="2">
    <name type="scientific">bioreactor metagenome</name>
    <dbReference type="NCBI Taxonomy" id="1076179"/>
    <lineage>
        <taxon>unclassified sequences</taxon>
        <taxon>metagenomes</taxon>
        <taxon>ecological metagenomes</taxon>
    </lineage>
</organism>
<proteinExistence type="predicted"/>
<sequence>MERFAKQGGCCYGEIKISKEEPRRRADKYSNEAGESTVRKASPETDATKKAGGIRLGKKHISLGTRSRMPLINGVSHTPGNRRQV</sequence>
<reference evidence="2" key="1">
    <citation type="submission" date="2019-08" db="EMBL/GenBank/DDBJ databases">
        <authorList>
            <person name="Kucharzyk K."/>
            <person name="Murdoch R.W."/>
            <person name="Higgins S."/>
            <person name="Loffler F."/>
        </authorList>
    </citation>
    <scope>NUCLEOTIDE SEQUENCE</scope>
</reference>
<feature type="compositionally biased region" description="Polar residues" evidence="1">
    <location>
        <begin position="75"/>
        <end position="85"/>
    </location>
</feature>
<accession>A0A645EQC6</accession>